<dbReference type="EnsemblPlants" id="Pp3c8_2490V3.2">
    <property type="protein sequence ID" value="PAC:32966231.CDS.1"/>
    <property type="gene ID" value="Pp3c8_2490"/>
</dbReference>
<keyword evidence="3" id="KW-0862">Zinc</keyword>
<dbReference type="InParanoid" id="A0A2K1K5V3"/>
<dbReference type="PANTHER" id="PTHR11477">
    <property type="entry name" value="TRANSCRIPTION FACTOR S-II ZINC FINGER DOMAIN-CONTAINING PROTEIN"/>
    <property type="match status" value="1"/>
</dbReference>
<sequence>MFNVKDDTNLDFRRRILLGRIKPEAVVSMTFSDMASEQRKKETEGIKAKSMFECELGATAVASTDQFKCGKCLQRKTTYSRCRQGAC</sequence>
<evidence type="ECO:0000313" key="7">
    <source>
        <dbReference type="EnsemblPlants" id="PAC:32966230.CDS.1"/>
    </source>
</evidence>
<keyword evidence="2" id="KW-0863">Zinc-finger</keyword>
<dbReference type="InterPro" id="IPR003618">
    <property type="entry name" value="TFIIS_cen_dom"/>
</dbReference>
<dbReference type="Pfam" id="PF07500">
    <property type="entry name" value="TFIIS_M"/>
    <property type="match status" value="1"/>
</dbReference>
<dbReference type="EnsemblPlants" id="Pp3c8_2490V3.1">
    <property type="protein sequence ID" value="PAC:32966230.CDS.1"/>
    <property type="gene ID" value="Pp3c8_2490"/>
</dbReference>
<dbReference type="GO" id="GO:0006351">
    <property type="term" value="P:DNA-templated transcription"/>
    <property type="evidence" value="ECO:0007669"/>
    <property type="project" value="InterPro"/>
</dbReference>
<evidence type="ECO:0000256" key="4">
    <source>
        <dbReference type="ARBA" id="ARBA00023242"/>
    </source>
</evidence>
<keyword evidence="4" id="KW-0539">Nucleus</keyword>
<feature type="domain" description="TFIIS central" evidence="5">
    <location>
        <begin position="1"/>
        <end position="62"/>
    </location>
</feature>
<evidence type="ECO:0000313" key="8">
    <source>
        <dbReference type="Proteomes" id="UP000006727"/>
    </source>
</evidence>
<dbReference type="Gene3D" id="2.20.25.10">
    <property type="match status" value="1"/>
</dbReference>
<dbReference type="Gramene" id="Pp3c8_2490V3.2">
    <property type="protein sequence ID" value="PAC:32966231.CDS.1"/>
    <property type="gene ID" value="Pp3c8_2490"/>
</dbReference>
<keyword evidence="1" id="KW-0479">Metal-binding</keyword>
<dbReference type="InterPro" id="IPR036575">
    <property type="entry name" value="TFIIS_cen_dom_sf"/>
</dbReference>
<reference evidence="6 8" key="2">
    <citation type="journal article" date="2018" name="Plant J.">
        <title>The Physcomitrella patens chromosome-scale assembly reveals moss genome structure and evolution.</title>
        <authorList>
            <person name="Lang D."/>
            <person name="Ullrich K.K."/>
            <person name="Murat F."/>
            <person name="Fuchs J."/>
            <person name="Jenkins J."/>
            <person name="Haas F.B."/>
            <person name="Piednoel M."/>
            <person name="Gundlach H."/>
            <person name="Van Bel M."/>
            <person name="Meyberg R."/>
            <person name="Vives C."/>
            <person name="Morata J."/>
            <person name="Symeonidi A."/>
            <person name="Hiss M."/>
            <person name="Muchero W."/>
            <person name="Kamisugi Y."/>
            <person name="Saleh O."/>
            <person name="Blanc G."/>
            <person name="Decker E.L."/>
            <person name="van Gessel N."/>
            <person name="Grimwood J."/>
            <person name="Hayes R.D."/>
            <person name="Graham S.W."/>
            <person name="Gunter L.E."/>
            <person name="McDaniel S.F."/>
            <person name="Hoernstein S.N.W."/>
            <person name="Larsson A."/>
            <person name="Li F.W."/>
            <person name="Perroud P.F."/>
            <person name="Phillips J."/>
            <person name="Ranjan P."/>
            <person name="Rokshar D.S."/>
            <person name="Rothfels C.J."/>
            <person name="Schneider L."/>
            <person name="Shu S."/>
            <person name="Stevenson D.W."/>
            <person name="Thummler F."/>
            <person name="Tillich M."/>
            <person name="Villarreal Aguilar J.C."/>
            <person name="Widiez T."/>
            <person name="Wong G.K."/>
            <person name="Wymore A."/>
            <person name="Zhang Y."/>
            <person name="Zimmer A.D."/>
            <person name="Quatrano R.S."/>
            <person name="Mayer K.F.X."/>
            <person name="Goodstein D."/>
            <person name="Casacuberta J.M."/>
            <person name="Vandepoele K."/>
            <person name="Reski R."/>
            <person name="Cuming A.C."/>
            <person name="Tuskan G.A."/>
            <person name="Maumus F."/>
            <person name="Salse J."/>
            <person name="Schmutz J."/>
            <person name="Rensing S.A."/>
        </authorList>
    </citation>
    <scope>NUCLEOTIDE SEQUENCE [LARGE SCALE GENOMIC DNA]</scope>
    <source>
        <strain evidence="7 8">cv. Gransden 2004</strain>
    </source>
</reference>
<protein>
    <recommendedName>
        <fullName evidence="5">TFIIS central domain-containing protein</fullName>
    </recommendedName>
</protein>
<dbReference type="Gramene" id="Pp3c8_2490V3.1">
    <property type="protein sequence ID" value="PAC:32966230.CDS.1"/>
    <property type="gene ID" value="Pp3c8_2490"/>
</dbReference>
<organism evidence="6">
    <name type="scientific">Physcomitrium patens</name>
    <name type="common">Spreading-leaved earth moss</name>
    <name type="synonym">Physcomitrella patens</name>
    <dbReference type="NCBI Taxonomy" id="3218"/>
    <lineage>
        <taxon>Eukaryota</taxon>
        <taxon>Viridiplantae</taxon>
        <taxon>Streptophyta</taxon>
        <taxon>Embryophyta</taxon>
        <taxon>Bryophyta</taxon>
        <taxon>Bryophytina</taxon>
        <taxon>Bryopsida</taxon>
        <taxon>Funariidae</taxon>
        <taxon>Funariales</taxon>
        <taxon>Funariaceae</taxon>
        <taxon>Physcomitrium</taxon>
    </lineage>
</organism>
<evidence type="ECO:0000256" key="2">
    <source>
        <dbReference type="ARBA" id="ARBA00022771"/>
    </source>
</evidence>
<dbReference type="STRING" id="3218.A0A2K1K5V3"/>
<dbReference type="Gene3D" id="1.10.472.30">
    <property type="entry name" value="Transcription elongation factor S-II, central domain"/>
    <property type="match status" value="1"/>
</dbReference>
<evidence type="ECO:0000313" key="6">
    <source>
        <dbReference type="EMBL" id="PNR49161.1"/>
    </source>
</evidence>
<reference evidence="7" key="3">
    <citation type="submission" date="2020-12" db="UniProtKB">
        <authorList>
            <consortium name="EnsemblPlants"/>
        </authorList>
    </citation>
    <scope>IDENTIFICATION</scope>
</reference>
<evidence type="ECO:0000259" key="5">
    <source>
        <dbReference type="PROSITE" id="PS51321"/>
    </source>
</evidence>
<dbReference type="PROSITE" id="PS51321">
    <property type="entry name" value="TFIIS_CENTRAL"/>
    <property type="match status" value="1"/>
</dbReference>
<gene>
    <name evidence="6" type="ORF">PHYPA_011057</name>
</gene>
<name>A0A2K1K5V3_PHYPA</name>
<dbReference type="Proteomes" id="UP000006727">
    <property type="component" value="Chromosome 8"/>
</dbReference>
<reference evidence="6 8" key="1">
    <citation type="journal article" date="2008" name="Science">
        <title>The Physcomitrella genome reveals evolutionary insights into the conquest of land by plants.</title>
        <authorList>
            <person name="Rensing S."/>
            <person name="Lang D."/>
            <person name="Zimmer A."/>
            <person name="Terry A."/>
            <person name="Salamov A."/>
            <person name="Shapiro H."/>
            <person name="Nishiyama T."/>
            <person name="Perroud P.-F."/>
            <person name="Lindquist E."/>
            <person name="Kamisugi Y."/>
            <person name="Tanahashi T."/>
            <person name="Sakakibara K."/>
            <person name="Fujita T."/>
            <person name="Oishi K."/>
            <person name="Shin-I T."/>
            <person name="Kuroki Y."/>
            <person name="Toyoda A."/>
            <person name="Suzuki Y."/>
            <person name="Hashimoto A."/>
            <person name="Yamaguchi K."/>
            <person name="Sugano A."/>
            <person name="Kohara Y."/>
            <person name="Fujiyama A."/>
            <person name="Anterola A."/>
            <person name="Aoki S."/>
            <person name="Ashton N."/>
            <person name="Barbazuk W.B."/>
            <person name="Barker E."/>
            <person name="Bennetzen J."/>
            <person name="Bezanilla M."/>
            <person name="Blankenship R."/>
            <person name="Cho S.H."/>
            <person name="Dutcher S."/>
            <person name="Estelle M."/>
            <person name="Fawcett J.A."/>
            <person name="Gundlach H."/>
            <person name="Hanada K."/>
            <person name="Heyl A."/>
            <person name="Hicks K.A."/>
            <person name="Hugh J."/>
            <person name="Lohr M."/>
            <person name="Mayer K."/>
            <person name="Melkozernov A."/>
            <person name="Murata T."/>
            <person name="Nelson D."/>
            <person name="Pils B."/>
            <person name="Prigge M."/>
            <person name="Reiss B."/>
            <person name="Renner T."/>
            <person name="Rombauts S."/>
            <person name="Rushton P."/>
            <person name="Sanderfoot A."/>
            <person name="Schween G."/>
            <person name="Shiu S.-H."/>
            <person name="Stueber K."/>
            <person name="Theodoulou F.L."/>
            <person name="Tu H."/>
            <person name="Van de Peer Y."/>
            <person name="Verrier P.J."/>
            <person name="Waters E."/>
            <person name="Wood A."/>
            <person name="Yang L."/>
            <person name="Cove D."/>
            <person name="Cuming A."/>
            <person name="Hasebe M."/>
            <person name="Lucas S."/>
            <person name="Mishler D.B."/>
            <person name="Reski R."/>
            <person name="Grigoriev I."/>
            <person name="Quatrano R.S."/>
            <person name="Boore J.L."/>
        </authorList>
    </citation>
    <scope>NUCLEOTIDE SEQUENCE [LARGE SCALE GENOMIC DNA]</scope>
    <source>
        <strain evidence="7 8">cv. Gransden 2004</strain>
    </source>
</reference>
<dbReference type="PaxDb" id="3218-PP1S35_132V6.1"/>
<evidence type="ECO:0000256" key="3">
    <source>
        <dbReference type="ARBA" id="ARBA00022833"/>
    </source>
</evidence>
<dbReference type="OMA" id="MFECELG"/>
<dbReference type="SUPFAM" id="SSF46942">
    <property type="entry name" value="Elongation factor TFIIS domain 2"/>
    <property type="match status" value="1"/>
</dbReference>
<dbReference type="PANTHER" id="PTHR11477:SF0">
    <property type="entry name" value="IP08861P-RELATED"/>
    <property type="match status" value="1"/>
</dbReference>
<dbReference type="EMBL" id="ABEU02000008">
    <property type="protein sequence ID" value="PNR49161.1"/>
    <property type="molecule type" value="Genomic_DNA"/>
</dbReference>
<evidence type="ECO:0000256" key="1">
    <source>
        <dbReference type="ARBA" id="ARBA00022723"/>
    </source>
</evidence>
<accession>A0A2K1K5V3</accession>
<keyword evidence="8" id="KW-1185">Reference proteome</keyword>
<dbReference type="GO" id="GO:0008270">
    <property type="term" value="F:zinc ion binding"/>
    <property type="evidence" value="ECO:0007669"/>
    <property type="project" value="UniProtKB-KW"/>
</dbReference>
<dbReference type="AlphaFoldDB" id="A0A2K1K5V3"/>
<proteinExistence type="predicted"/>